<protein>
    <submittedName>
        <fullName evidence="4">Putative 2-hydroxyacid dehydrogenase</fullName>
    </submittedName>
</protein>
<evidence type="ECO:0000256" key="2">
    <source>
        <dbReference type="ARBA" id="ARBA00023027"/>
    </source>
</evidence>
<dbReference type="GO" id="GO:0051287">
    <property type="term" value="F:NAD binding"/>
    <property type="evidence" value="ECO:0007669"/>
    <property type="project" value="InterPro"/>
</dbReference>
<dbReference type="HOGENOM" id="CLU_019796_1_0_6"/>
<dbReference type="EMBL" id="HG322950">
    <property type="protein sequence ID" value="CDF85377.1"/>
    <property type="molecule type" value="Genomic_DNA"/>
</dbReference>
<sequence>MRVLILDRDHKLYAALLMAAEPNLNVVAGDSPDKVLDAASECPVWLGQPDLVAQLLRKGVHPVWVQSTWAGITPLLATDLPCDYALTRAVGIFGQVMSEYLLTYMLAHERQFLGRLASQVGSQWDDRAPGSLRGRHVLLVGAGEIGQAVAHMLAAFGVELTGVARTPRSLQPFQRMGALSELPRLVETADYVINLLPDTPDTHDLYDLALFQRMKPSALFINAGRGNAVVDADLVAALENNRLAGAIIDVCREEPLPAHHPFWMTPRLLLTGHTAAPTLPGPMVELFRDNLSRFWAGQAMRGEVDFARGY</sequence>
<keyword evidence="5" id="KW-1185">Reference proteome</keyword>
<dbReference type="PANTHER" id="PTHR43333:SF1">
    <property type="entry name" value="D-ISOMER SPECIFIC 2-HYDROXYACID DEHYDROGENASE NAD-BINDING DOMAIN-CONTAINING PROTEIN"/>
    <property type="match status" value="1"/>
</dbReference>
<dbReference type="OrthoDB" id="9787219at2"/>
<organism evidence="4 5">
    <name type="scientific">Pseudomonas knackmussii (strain DSM 6978 / CCUG 54928 / LMG 23759 / B13)</name>
    <dbReference type="NCBI Taxonomy" id="1301098"/>
    <lineage>
        <taxon>Bacteria</taxon>
        <taxon>Pseudomonadati</taxon>
        <taxon>Pseudomonadota</taxon>
        <taxon>Gammaproteobacteria</taxon>
        <taxon>Pseudomonadales</taxon>
        <taxon>Pseudomonadaceae</taxon>
        <taxon>Pseudomonas</taxon>
    </lineage>
</organism>
<gene>
    <name evidence="4" type="ORF">PKB_4048</name>
</gene>
<dbReference type="STRING" id="1301098.PKB_4048"/>
<dbReference type="CDD" id="cd05300">
    <property type="entry name" value="2-Hacid_dh_1"/>
    <property type="match status" value="1"/>
</dbReference>
<dbReference type="InterPro" id="IPR036291">
    <property type="entry name" value="NAD(P)-bd_dom_sf"/>
</dbReference>
<dbReference type="Pfam" id="PF02826">
    <property type="entry name" value="2-Hacid_dh_C"/>
    <property type="match status" value="1"/>
</dbReference>
<feature type="domain" description="D-isomer specific 2-hydroxyacid dehydrogenase NAD-binding" evidence="3">
    <location>
        <begin position="103"/>
        <end position="275"/>
    </location>
</feature>
<dbReference type="GO" id="GO:0016491">
    <property type="term" value="F:oxidoreductase activity"/>
    <property type="evidence" value="ECO:0007669"/>
    <property type="project" value="UniProtKB-KW"/>
</dbReference>
<keyword evidence="1" id="KW-0560">Oxidoreductase</keyword>
<dbReference type="eggNOG" id="COG0111">
    <property type="taxonomic scope" value="Bacteria"/>
</dbReference>
<evidence type="ECO:0000313" key="5">
    <source>
        <dbReference type="Proteomes" id="UP000025241"/>
    </source>
</evidence>
<reference evidence="4 5" key="1">
    <citation type="submission" date="2013-03" db="EMBL/GenBank/DDBJ databases">
        <authorList>
            <person name="Linke B."/>
        </authorList>
    </citation>
    <scope>NUCLEOTIDE SEQUENCE [LARGE SCALE GENOMIC DNA]</scope>
    <source>
        <strain evidence="4 5">B13</strain>
    </source>
</reference>
<evidence type="ECO:0000256" key="1">
    <source>
        <dbReference type="ARBA" id="ARBA00023002"/>
    </source>
</evidence>
<dbReference type="KEGG" id="pkc:PKB_4048"/>
<dbReference type="Proteomes" id="UP000025241">
    <property type="component" value="Chromosome I"/>
</dbReference>
<dbReference type="Gene3D" id="3.40.50.720">
    <property type="entry name" value="NAD(P)-binding Rossmann-like Domain"/>
    <property type="match status" value="2"/>
</dbReference>
<dbReference type="SUPFAM" id="SSF51735">
    <property type="entry name" value="NAD(P)-binding Rossmann-fold domains"/>
    <property type="match status" value="1"/>
</dbReference>
<dbReference type="AlphaFoldDB" id="A0A024HLH0"/>
<proteinExistence type="predicted"/>
<name>A0A024HLH0_PSEKB</name>
<reference evidence="4 5" key="2">
    <citation type="submission" date="2014-05" db="EMBL/GenBank/DDBJ databases">
        <title>Genome sequence of the 3-chlorobenzoate degrading bacterium Pseudomonas knackmussii B13 shows multiple evidence for horizontal gene transfer.</title>
        <authorList>
            <person name="Miyazaki R."/>
            <person name="Bertelli C."/>
            <person name="Falquet L."/>
            <person name="Robinson-Rechavi M."/>
            <person name="Gharib W."/>
            <person name="Roy S."/>
            <person name="Van der Meer J.R."/>
        </authorList>
    </citation>
    <scope>NUCLEOTIDE SEQUENCE [LARGE SCALE GENOMIC DNA]</scope>
    <source>
        <strain evidence="4 5">B13</strain>
    </source>
</reference>
<dbReference type="PATRIC" id="fig|1301098.3.peg.4055"/>
<accession>A0A024HLH0</accession>
<keyword evidence="2" id="KW-0520">NAD</keyword>
<evidence type="ECO:0000313" key="4">
    <source>
        <dbReference type="EMBL" id="CDF85377.1"/>
    </source>
</evidence>
<dbReference type="InterPro" id="IPR006140">
    <property type="entry name" value="D-isomer_DH_NAD-bd"/>
</dbReference>
<evidence type="ECO:0000259" key="3">
    <source>
        <dbReference type="Pfam" id="PF02826"/>
    </source>
</evidence>
<dbReference type="PANTHER" id="PTHR43333">
    <property type="entry name" value="2-HACID_DH_C DOMAIN-CONTAINING PROTEIN"/>
    <property type="match status" value="1"/>
</dbReference>
<dbReference type="RefSeq" id="WP_043253821.1">
    <property type="nucleotide sequence ID" value="NZ_HG322950.1"/>
</dbReference>